<gene>
    <name evidence="6" type="ORF">ACFO0C_44400</name>
</gene>
<sequence>MSLPTKVLQIGAGNFLRGFADWMIQRGNDAGVLDHGVAVMRVTPRHDLRAARIVDGFDVVLDGIRDGQPFTETTRVTAVREYASAHDDWDACLALIRNPDLRLVVSNTTDAGIVYVDDDLTARPPASFPAKMTALLRERRRHFDGDPAAGLVFLPCELIEDNGQALRSAILRHARAEPDLAEWIAGHCRFYDTIVDRIVPGTVVPGGLDVRGEYYASWAIAGDDAIRDEFPLDRAGLPVEFLRDIRPYRQKKVSVLNGAHTALAAVAPALGCRSVSEAMAHPVAGAYARRLLTDEVLPTLPGRPQDLQRYAVATLDRFANPALDHRLADIALNATAKWHTRNLPVWRAAGTAPLTTFALAALLTGYTGALGDVPVRDDPDVVTRIRAAFDPAEPRQWITAALHTLGWDLSDPERDRLATHTAEHVRTLLDLGPEKAVTALAG</sequence>
<dbReference type="EC" id="1.1.1.58" evidence="6"/>
<accession>A0ABV8J733</accession>
<dbReference type="InterPro" id="IPR008927">
    <property type="entry name" value="6-PGluconate_DH-like_C_sf"/>
</dbReference>
<dbReference type="Gene3D" id="1.10.1040.10">
    <property type="entry name" value="N-(1-d-carboxylethyl)-l-norvaline Dehydrogenase, domain 2"/>
    <property type="match status" value="1"/>
</dbReference>
<dbReference type="InterPro" id="IPR013118">
    <property type="entry name" value="Mannitol_DH_C"/>
</dbReference>
<evidence type="ECO:0000259" key="4">
    <source>
        <dbReference type="Pfam" id="PF01232"/>
    </source>
</evidence>
<proteinExistence type="predicted"/>
<comment type="catalytic activity">
    <reaction evidence="3">
        <text>D-mannitol 1-phosphate + NAD(+) = beta-D-fructose 6-phosphate + NADH + H(+)</text>
        <dbReference type="Rhea" id="RHEA:19661"/>
        <dbReference type="ChEBI" id="CHEBI:15378"/>
        <dbReference type="ChEBI" id="CHEBI:57540"/>
        <dbReference type="ChEBI" id="CHEBI:57634"/>
        <dbReference type="ChEBI" id="CHEBI:57945"/>
        <dbReference type="ChEBI" id="CHEBI:61381"/>
        <dbReference type="EC" id="1.1.1.17"/>
    </reaction>
</comment>
<dbReference type="Proteomes" id="UP001595867">
    <property type="component" value="Unassembled WGS sequence"/>
</dbReference>
<feature type="domain" description="Mannitol dehydrogenase N-terminal" evidence="4">
    <location>
        <begin position="6"/>
        <end position="222"/>
    </location>
</feature>
<evidence type="ECO:0000313" key="7">
    <source>
        <dbReference type="Proteomes" id="UP001595867"/>
    </source>
</evidence>
<name>A0ABV8J733_9ACTN</name>
<dbReference type="PANTHER" id="PTHR30524:SF0">
    <property type="entry name" value="ALTRONATE OXIDOREDUCTASE-RELATED"/>
    <property type="match status" value="1"/>
</dbReference>
<dbReference type="Pfam" id="PF08125">
    <property type="entry name" value="Mannitol_dh_C"/>
    <property type="match status" value="1"/>
</dbReference>
<reference evidence="7" key="1">
    <citation type="journal article" date="2019" name="Int. J. Syst. Evol. Microbiol.">
        <title>The Global Catalogue of Microorganisms (GCM) 10K type strain sequencing project: providing services to taxonomists for standard genome sequencing and annotation.</title>
        <authorList>
            <consortium name="The Broad Institute Genomics Platform"/>
            <consortium name="The Broad Institute Genome Sequencing Center for Infectious Disease"/>
            <person name="Wu L."/>
            <person name="Ma J."/>
        </authorList>
    </citation>
    <scope>NUCLEOTIDE SEQUENCE [LARGE SCALE GENOMIC DNA]</scope>
    <source>
        <strain evidence="7">TBRC 5832</strain>
    </source>
</reference>
<dbReference type="InterPro" id="IPR013131">
    <property type="entry name" value="Mannitol_DH_N"/>
</dbReference>
<organism evidence="6 7">
    <name type="scientific">Actinoplanes subglobosus</name>
    <dbReference type="NCBI Taxonomy" id="1547892"/>
    <lineage>
        <taxon>Bacteria</taxon>
        <taxon>Bacillati</taxon>
        <taxon>Actinomycetota</taxon>
        <taxon>Actinomycetes</taxon>
        <taxon>Micromonosporales</taxon>
        <taxon>Micromonosporaceae</taxon>
        <taxon>Actinoplanes</taxon>
    </lineage>
</organism>
<dbReference type="RefSeq" id="WP_378072896.1">
    <property type="nucleotide sequence ID" value="NZ_JBHSBL010000030.1"/>
</dbReference>
<protein>
    <submittedName>
        <fullName evidence="6">Tagaturonate reductase</fullName>
        <ecNumber evidence="6">1.1.1.58</ecNumber>
    </submittedName>
</protein>
<keyword evidence="1 6" id="KW-0560">Oxidoreductase</keyword>
<evidence type="ECO:0000313" key="6">
    <source>
        <dbReference type="EMBL" id="MFC4072020.1"/>
    </source>
</evidence>
<evidence type="ECO:0000259" key="5">
    <source>
        <dbReference type="Pfam" id="PF08125"/>
    </source>
</evidence>
<dbReference type="Gene3D" id="3.40.50.720">
    <property type="entry name" value="NAD(P)-binding Rossmann-like Domain"/>
    <property type="match status" value="1"/>
</dbReference>
<dbReference type="InterPro" id="IPR036291">
    <property type="entry name" value="NAD(P)-bd_dom_sf"/>
</dbReference>
<dbReference type="SUPFAM" id="SSF51735">
    <property type="entry name" value="NAD(P)-binding Rossmann-fold domains"/>
    <property type="match status" value="1"/>
</dbReference>
<evidence type="ECO:0000256" key="1">
    <source>
        <dbReference type="ARBA" id="ARBA00023002"/>
    </source>
</evidence>
<dbReference type="InterPro" id="IPR013328">
    <property type="entry name" value="6PGD_dom2"/>
</dbReference>
<evidence type="ECO:0000256" key="3">
    <source>
        <dbReference type="ARBA" id="ARBA00048615"/>
    </source>
</evidence>
<feature type="domain" description="Mannitol dehydrogenase C-terminal" evidence="5">
    <location>
        <begin position="244"/>
        <end position="349"/>
    </location>
</feature>
<comment type="caution">
    <text evidence="6">The sequence shown here is derived from an EMBL/GenBank/DDBJ whole genome shotgun (WGS) entry which is preliminary data.</text>
</comment>
<dbReference type="GO" id="GO:0009026">
    <property type="term" value="F:tagaturonate reductase activity"/>
    <property type="evidence" value="ECO:0007669"/>
    <property type="project" value="UniProtKB-EC"/>
</dbReference>
<dbReference type="NCBIfam" id="NF002969">
    <property type="entry name" value="PRK03643.1"/>
    <property type="match status" value="1"/>
</dbReference>
<dbReference type="SUPFAM" id="SSF48179">
    <property type="entry name" value="6-phosphogluconate dehydrogenase C-terminal domain-like"/>
    <property type="match status" value="1"/>
</dbReference>
<dbReference type="EMBL" id="JBHSBL010000030">
    <property type="protein sequence ID" value="MFC4072020.1"/>
    <property type="molecule type" value="Genomic_DNA"/>
</dbReference>
<evidence type="ECO:0000256" key="2">
    <source>
        <dbReference type="ARBA" id="ARBA00023027"/>
    </source>
</evidence>
<keyword evidence="2" id="KW-0520">NAD</keyword>
<dbReference type="PANTHER" id="PTHR30524">
    <property type="entry name" value="MANNITOL-1-PHOSPHATE 5-DEHYDROGENASE"/>
    <property type="match status" value="1"/>
</dbReference>
<dbReference type="Pfam" id="PF01232">
    <property type="entry name" value="Mannitol_dh"/>
    <property type="match status" value="1"/>
</dbReference>
<keyword evidence="7" id="KW-1185">Reference proteome</keyword>